<dbReference type="OMA" id="REATIMR"/>
<proteinExistence type="predicted"/>
<feature type="domain" description="Protein kinase" evidence="1">
    <location>
        <begin position="24"/>
        <end position="277"/>
    </location>
</feature>
<dbReference type="PANTHER" id="PTHR24347">
    <property type="entry name" value="SERINE/THREONINE-PROTEIN KINASE"/>
    <property type="match status" value="1"/>
</dbReference>
<organism evidence="2 3">
    <name type="scientific">Pomacea canaliculata</name>
    <name type="common">Golden apple snail</name>
    <dbReference type="NCBI Taxonomy" id="400727"/>
    <lineage>
        <taxon>Eukaryota</taxon>
        <taxon>Metazoa</taxon>
        <taxon>Spiralia</taxon>
        <taxon>Lophotrochozoa</taxon>
        <taxon>Mollusca</taxon>
        <taxon>Gastropoda</taxon>
        <taxon>Caenogastropoda</taxon>
        <taxon>Architaenioglossa</taxon>
        <taxon>Ampullarioidea</taxon>
        <taxon>Ampullariidae</taxon>
        <taxon>Pomacea</taxon>
    </lineage>
</organism>
<dbReference type="GO" id="GO:0005524">
    <property type="term" value="F:ATP binding"/>
    <property type="evidence" value="ECO:0007669"/>
    <property type="project" value="InterPro"/>
</dbReference>
<dbReference type="Proteomes" id="UP000245119">
    <property type="component" value="Linkage Group LG13"/>
</dbReference>
<gene>
    <name evidence="2" type="ORF">C0Q70_20703</name>
</gene>
<accession>A0A2T7NG96</accession>
<dbReference type="STRING" id="400727.A0A2T7NG96"/>
<dbReference type="InterPro" id="IPR011009">
    <property type="entry name" value="Kinase-like_dom_sf"/>
</dbReference>
<reference evidence="2 3" key="1">
    <citation type="submission" date="2018-04" db="EMBL/GenBank/DDBJ databases">
        <title>The genome of golden apple snail Pomacea canaliculata provides insight into stress tolerance and invasive adaptation.</title>
        <authorList>
            <person name="Liu C."/>
            <person name="Liu B."/>
            <person name="Ren Y."/>
            <person name="Zhang Y."/>
            <person name="Wang H."/>
            <person name="Li S."/>
            <person name="Jiang F."/>
            <person name="Yin L."/>
            <person name="Zhang G."/>
            <person name="Qian W."/>
            <person name="Fan W."/>
        </authorList>
    </citation>
    <scope>NUCLEOTIDE SEQUENCE [LARGE SCALE GENOMIC DNA]</scope>
    <source>
        <strain evidence="2">SZHN2017</strain>
        <tissue evidence="2">Muscle</tissue>
    </source>
</reference>
<dbReference type="Gene3D" id="3.30.200.20">
    <property type="entry name" value="Phosphorylase Kinase, domain 1"/>
    <property type="match status" value="1"/>
</dbReference>
<dbReference type="InterPro" id="IPR008271">
    <property type="entry name" value="Ser/Thr_kinase_AS"/>
</dbReference>
<evidence type="ECO:0000313" key="2">
    <source>
        <dbReference type="EMBL" id="PVD20207.1"/>
    </source>
</evidence>
<comment type="caution">
    <text evidence="2">The sequence shown here is derived from an EMBL/GenBank/DDBJ whole genome shotgun (WGS) entry which is preliminary data.</text>
</comment>
<evidence type="ECO:0000259" key="1">
    <source>
        <dbReference type="PROSITE" id="PS50011"/>
    </source>
</evidence>
<evidence type="ECO:0000313" key="3">
    <source>
        <dbReference type="Proteomes" id="UP000245119"/>
    </source>
</evidence>
<dbReference type="SMART" id="SM00220">
    <property type="entry name" value="S_TKc"/>
    <property type="match status" value="1"/>
</dbReference>
<dbReference type="Gene3D" id="1.10.510.10">
    <property type="entry name" value="Transferase(Phosphotransferase) domain 1"/>
    <property type="match status" value="1"/>
</dbReference>
<dbReference type="SUPFAM" id="SSF56112">
    <property type="entry name" value="Protein kinase-like (PK-like)"/>
    <property type="match status" value="1"/>
</dbReference>
<dbReference type="EMBL" id="PZQS01000013">
    <property type="protein sequence ID" value="PVD20207.1"/>
    <property type="molecule type" value="Genomic_DNA"/>
</dbReference>
<dbReference type="OrthoDB" id="40902at2759"/>
<name>A0A2T7NG96_POMCA</name>
<dbReference type="GO" id="GO:0004672">
    <property type="term" value="F:protein kinase activity"/>
    <property type="evidence" value="ECO:0007669"/>
    <property type="project" value="InterPro"/>
</dbReference>
<dbReference type="PROSITE" id="PS50011">
    <property type="entry name" value="PROTEIN_KINASE_DOM"/>
    <property type="match status" value="1"/>
</dbReference>
<keyword evidence="3" id="KW-1185">Reference proteome</keyword>
<dbReference type="PROSITE" id="PS00108">
    <property type="entry name" value="PROTEIN_KINASE_ST"/>
    <property type="match status" value="1"/>
</dbReference>
<dbReference type="InterPro" id="IPR000719">
    <property type="entry name" value="Prot_kinase_dom"/>
</dbReference>
<protein>
    <recommendedName>
        <fullName evidence="1">Protein kinase domain-containing protein</fullName>
    </recommendedName>
</protein>
<dbReference type="AlphaFoldDB" id="A0A2T7NG96"/>
<dbReference type="Pfam" id="PF00069">
    <property type="entry name" value="Pkinase"/>
    <property type="match status" value="1"/>
</dbReference>
<dbReference type="FunFam" id="1.10.510.10:FF:000255">
    <property type="entry name" value="Calcium/calmodulin-dependent protein kinase type IV"/>
    <property type="match status" value="1"/>
</dbReference>
<sequence length="351" mass="40060">MPHHERLDYWVRESIRNKTFEEVYTIGKELGRGATCTVFKCNQTGTSINWAVKIIDKKVDKKVVQSEIGVLLRLDNPHIIRLKEVYESTTQIFLVLELVTGGELFDRIVSRGYYTEKDAARAIRDMVHGVHYLHSNGIVHRDLKPENLLYESMADDSKLKIADFGLAFVIGPEVQMITVCGTPGYCAPEILKGGRYTPAVDMWAIGVIAYILLCGYEPFFAEEERTMFKKIIKCDYKLHEEYWGDISENAKDLVTSLLVLDPKRRMTAAQAMRHPWVKGFAYNAEHMEATMENIKLFNARRKLKCVTDAMLVIAKTTTNIPLSSFLQKRHLEEQEEGGDKEVQDTAMASTQ</sequence>